<evidence type="ECO:0000256" key="4">
    <source>
        <dbReference type="RuleBase" id="RU003495"/>
    </source>
</evidence>
<dbReference type="Pfam" id="PF03330">
    <property type="entry name" value="DPBB_1"/>
    <property type="match status" value="1"/>
</dbReference>
<dbReference type="SUPFAM" id="SSF50685">
    <property type="entry name" value="Barwin-like endoglucanases"/>
    <property type="match status" value="1"/>
</dbReference>
<organism evidence="6 7">
    <name type="scientific">Palleronia marisminoris</name>
    <dbReference type="NCBI Taxonomy" id="315423"/>
    <lineage>
        <taxon>Bacteria</taxon>
        <taxon>Pseudomonadati</taxon>
        <taxon>Pseudomonadota</taxon>
        <taxon>Alphaproteobacteria</taxon>
        <taxon>Rhodobacterales</taxon>
        <taxon>Roseobacteraceae</taxon>
        <taxon>Palleronia</taxon>
    </lineage>
</organism>
<dbReference type="NCBIfam" id="TIGR00413">
    <property type="entry name" value="rlpA"/>
    <property type="match status" value="1"/>
</dbReference>
<keyword evidence="2 3" id="KW-0961">Cell wall biogenesis/degradation</keyword>
<feature type="domain" description="RlpA-like protein double-psi beta-barrel" evidence="5">
    <location>
        <begin position="36"/>
        <end position="125"/>
    </location>
</feature>
<dbReference type="GO" id="GO:0071555">
    <property type="term" value="P:cell wall organization"/>
    <property type="evidence" value="ECO:0007669"/>
    <property type="project" value="UniProtKB-KW"/>
</dbReference>
<dbReference type="PANTHER" id="PTHR34183:SF1">
    <property type="entry name" value="ENDOLYTIC PEPTIDOGLYCAN TRANSGLYCOSYLASE RLPA"/>
    <property type="match status" value="1"/>
</dbReference>
<dbReference type="STRING" id="315423.SAMN04488020_11321"/>
<dbReference type="GO" id="GO:0000270">
    <property type="term" value="P:peptidoglycan metabolic process"/>
    <property type="evidence" value="ECO:0007669"/>
    <property type="project" value="UniProtKB-UniRule"/>
</dbReference>
<comment type="similarity">
    <text evidence="3 4">Belongs to the RlpA family.</text>
</comment>
<gene>
    <name evidence="3" type="primary">rlpA</name>
    <name evidence="6" type="ORF">PAM7066_03301</name>
</gene>
<feature type="signal peptide" evidence="3">
    <location>
        <begin position="1"/>
        <end position="26"/>
    </location>
</feature>
<dbReference type="AlphaFoldDB" id="A0A1Y5TMT5"/>
<proteinExistence type="inferred from homology"/>
<dbReference type="InterPro" id="IPR036908">
    <property type="entry name" value="RlpA-like_sf"/>
</dbReference>
<dbReference type="CDD" id="cd22268">
    <property type="entry name" value="DPBB_RlpA-like"/>
    <property type="match status" value="1"/>
</dbReference>
<dbReference type="InterPro" id="IPR034718">
    <property type="entry name" value="RlpA"/>
</dbReference>
<evidence type="ECO:0000256" key="2">
    <source>
        <dbReference type="ARBA" id="ARBA00023316"/>
    </source>
</evidence>
<evidence type="ECO:0000313" key="7">
    <source>
        <dbReference type="Proteomes" id="UP000193870"/>
    </source>
</evidence>
<accession>A0A1Y5TMT5</accession>
<dbReference type="PANTHER" id="PTHR34183">
    <property type="entry name" value="ENDOLYTIC PEPTIDOGLYCAN TRANSGLYCOSYLASE RLPA"/>
    <property type="match status" value="1"/>
</dbReference>
<keyword evidence="7" id="KW-1185">Reference proteome</keyword>
<reference evidence="6 7" key="1">
    <citation type="submission" date="2017-03" db="EMBL/GenBank/DDBJ databases">
        <authorList>
            <person name="Afonso C.L."/>
            <person name="Miller P.J."/>
            <person name="Scott M.A."/>
            <person name="Spackman E."/>
            <person name="Goraichik I."/>
            <person name="Dimitrov K.M."/>
            <person name="Suarez D.L."/>
            <person name="Swayne D.E."/>
        </authorList>
    </citation>
    <scope>NUCLEOTIDE SEQUENCE [LARGE SCALE GENOMIC DNA]</scope>
    <source>
        <strain evidence="6 7">CECT 7066</strain>
    </source>
</reference>
<sequence precursor="true">MIKSKLMRRTALAASCFFAVPFLASAHEGATVERTIEGTASWYGPGFHGRKTANGETFDMNDLTAAHPTLPFDTQVRVTNEVTDESVVVRINDRGPFAKDRVIDLSKEAANDIGLTATGVAHVKIEVLA</sequence>
<evidence type="ECO:0000313" key="6">
    <source>
        <dbReference type="EMBL" id="SLN65869.1"/>
    </source>
</evidence>
<dbReference type="Proteomes" id="UP000193870">
    <property type="component" value="Unassembled WGS sequence"/>
</dbReference>
<dbReference type="EC" id="4.2.2.-" evidence="3"/>
<dbReference type="Gene3D" id="2.40.40.10">
    <property type="entry name" value="RlpA-like domain"/>
    <property type="match status" value="1"/>
</dbReference>
<name>A0A1Y5TMT5_9RHOB</name>
<evidence type="ECO:0000256" key="1">
    <source>
        <dbReference type="ARBA" id="ARBA00023239"/>
    </source>
</evidence>
<protein>
    <recommendedName>
        <fullName evidence="3">Endolytic peptidoglycan transglycosylase RlpA</fullName>
        <ecNumber evidence="3">4.2.2.-</ecNumber>
    </recommendedName>
</protein>
<dbReference type="InterPro" id="IPR012997">
    <property type="entry name" value="RplA"/>
</dbReference>
<dbReference type="HAMAP" id="MF_02071">
    <property type="entry name" value="RlpA"/>
    <property type="match status" value="1"/>
</dbReference>
<keyword evidence="3" id="KW-0732">Signal</keyword>
<dbReference type="InterPro" id="IPR009009">
    <property type="entry name" value="RlpA-like_DPBB"/>
</dbReference>
<evidence type="ECO:0000259" key="5">
    <source>
        <dbReference type="Pfam" id="PF03330"/>
    </source>
</evidence>
<comment type="function">
    <text evidence="3">Lytic transglycosylase with a strong preference for naked glycan strands that lack stem peptides.</text>
</comment>
<feature type="chain" id="PRO_5011014899" description="Endolytic peptidoglycan transglycosylase RlpA" evidence="3">
    <location>
        <begin position="27"/>
        <end position="129"/>
    </location>
</feature>
<dbReference type="GO" id="GO:0008932">
    <property type="term" value="F:lytic endotransglycosylase activity"/>
    <property type="evidence" value="ECO:0007669"/>
    <property type="project" value="UniProtKB-UniRule"/>
</dbReference>
<dbReference type="RefSeq" id="WP_245749726.1">
    <property type="nucleotide sequence ID" value="NZ_FOPF01000013.1"/>
</dbReference>
<keyword evidence="1 3" id="KW-0456">Lyase</keyword>
<dbReference type="EMBL" id="FWFV01000012">
    <property type="protein sequence ID" value="SLN65869.1"/>
    <property type="molecule type" value="Genomic_DNA"/>
</dbReference>
<evidence type="ECO:0000256" key="3">
    <source>
        <dbReference type="HAMAP-Rule" id="MF_02071"/>
    </source>
</evidence>